<gene>
    <name evidence="1" type="ORF">CEK71_20075</name>
</gene>
<dbReference type="AlphaFoldDB" id="A0A1Z4C3T9"/>
<dbReference type="RefSeq" id="WP_088621045.1">
    <property type="nucleotide sequence ID" value="NZ_CP022129.1"/>
</dbReference>
<protein>
    <submittedName>
        <fullName evidence="1">Uncharacterized protein</fullName>
    </submittedName>
</protein>
<evidence type="ECO:0000313" key="2">
    <source>
        <dbReference type="Proteomes" id="UP000197019"/>
    </source>
</evidence>
<sequence length="156" mass="17635">MQNPLIKTGIECVPAVEWVKMRTEMYWGTLQPKASDALQGMVEQLAVLGCDDIKTLIAGDWYYVGSRHDWLKSGLDKAQTLENLFGRGYGFPEAGETALRTEFFLSIFAENLLVWRNQRLANIKGEYAVEQRRQLEANFYDGVAVAFNGNAYETNA</sequence>
<proteinExistence type="predicted"/>
<dbReference type="EMBL" id="CP022129">
    <property type="protein sequence ID" value="ASF48175.1"/>
    <property type="molecule type" value="Genomic_DNA"/>
</dbReference>
<evidence type="ECO:0000313" key="1">
    <source>
        <dbReference type="EMBL" id="ASF48175.1"/>
    </source>
</evidence>
<name>A0A1Z4C3T9_9GAMM</name>
<reference evidence="1 2" key="1">
    <citation type="submission" date="2017-06" db="EMBL/GenBank/DDBJ databases">
        <title>Genome Sequencing of the methanotroph Methylovulum psychrotolerants str. HV10-M2 isolated from a high-altitude environment.</title>
        <authorList>
            <person name="Mateos-Rivera A."/>
        </authorList>
    </citation>
    <scope>NUCLEOTIDE SEQUENCE [LARGE SCALE GENOMIC DNA]</scope>
    <source>
        <strain evidence="1 2">HV10_M2</strain>
    </source>
</reference>
<dbReference type="OrthoDB" id="7064328at2"/>
<dbReference type="Proteomes" id="UP000197019">
    <property type="component" value="Chromosome"/>
</dbReference>
<accession>A0A1Z4C3T9</accession>
<keyword evidence="2" id="KW-1185">Reference proteome</keyword>
<dbReference type="KEGG" id="mpsy:CEK71_20075"/>
<organism evidence="1 2">
    <name type="scientific">Methylovulum psychrotolerans</name>
    <dbReference type="NCBI Taxonomy" id="1704499"/>
    <lineage>
        <taxon>Bacteria</taxon>
        <taxon>Pseudomonadati</taxon>
        <taxon>Pseudomonadota</taxon>
        <taxon>Gammaproteobacteria</taxon>
        <taxon>Methylococcales</taxon>
        <taxon>Methylococcaceae</taxon>
        <taxon>Methylovulum</taxon>
    </lineage>
</organism>